<dbReference type="EMBL" id="JPWB01000004">
    <property type="protein sequence ID" value="RCK22391.1"/>
    <property type="molecule type" value="Genomic_DNA"/>
</dbReference>
<proteinExistence type="predicted"/>
<evidence type="ECO:0000313" key="3">
    <source>
        <dbReference type="Proteomes" id="UP000253061"/>
    </source>
</evidence>
<comment type="caution">
    <text evidence="2">The sequence shown here is derived from an EMBL/GenBank/DDBJ whole genome shotgun (WGS) entry which is preliminary data.</text>
</comment>
<name>A0A367VD42_9PROT</name>
<keyword evidence="1" id="KW-0732">Signal</keyword>
<gene>
    <name evidence="2" type="ORF">TH6_12100</name>
</gene>
<dbReference type="InterPro" id="IPR010466">
    <property type="entry name" value="DUF1058"/>
</dbReference>
<reference evidence="2 3" key="1">
    <citation type="submission" date="2014-07" db="EMBL/GenBank/DDBJ databases">
        <title>Draft genome sequence of Thalassospira profundimaris R8-17.</title>
        <authorList>
            <person name="Lai Q."/>
            <person name="Shao Z."/>
        </authorList>
    </citation>
    <scope>NUCLEOTIDE SEQUENCE [LARGE SCALE GENOMIC DNA]</scope>
    <source>
        <strain evidence="2 3">R8-17</strain>
    </source>
</reference>
<feature type="chain" id="PRO_5016851509" description="Aspartyl-trna synthetase" evidence="1">
    <location>
        <begin position="30"/>
        <end position="171"/>
    </location>
</feature>
<accession>A0A367VD42</accession>
<evidence type="ECO:0008006" key="4">
    <source>
        <dbReference type="Google" id="ProtNLM"/>
    </source>
</evidence>
<protein>
    <recommendedName>
        <fullName evidence="4">Aspartyl-trna synthetase</fullName>
    </recommendedName>
</protein>
<dbReference type="AlphaFoldDB" id="A0A367VD42"/>
<organism evidence="2 3">
    <name type="scientific">Thalassospira profundimaris</name>
    <dbReference type="NCBI Taxonomy" id="502049"/>
    <lineage>
        <taxon>Bacteria</taxon>
        <taxon>Pseudomonadati</taxon>
        <taxon>Pseudomonadota</taxon>
        <taxon>Alphaproteobacteria</taxon>
        <taxon>Rhodospirillales</taxon>
        <taxon>Thalassospiraceae</taxon>
        <taxon>Thalassospira</taxon>
    </lineage>
</organism>
<dbReference type="Pfam" id="PF06347">
    <property type="entry name" value="SH3_4"/>
    <property type="match status" value="1"/>
</dbReference>
<dbReference type="RefSeq" id="WP_062955749.1">
    <property type="nucleotide sequence ID" value="NZ_JPWB01000004.1"/>
</dbReference>
<evidence type="ECO:0000256" key="1">
    <source>
        <dbReference type="SAM" id="SignalP"/>
    </source>
</evidence>
<dbReference type="Gene3D" id="2.30.30.40">
    <property type="entry name" value="SH3 Domains"/>
    <property type="match status" value="1"/>
</dbReference>
<feature type="signal peptide" evidence="1">
    <location>
        <begin position="1"/>
        <end position="29"/>
    </location>
</feature>
<dbReference type="Proteomes" id="UP000253061">
    <property type="component" value="Unassembled WGS sequence"/>
</dbReference>
<evidence type="ECO:0000313" key="2">
    <source>
        <dbReference type="EMBL" id="RCK22391.1"/>
    </source>
</evidence>
<sequence length="171" mass="19421">MSQVLRKFLYRFMALAILGSLTAPIVASAQESGLPIPRFVALRSDKVFLRAGPGLRYPKVWIYHRRNMPMEVVSEFDTWRKVRDWEGSEGWVHQSLLIGSRHVIVTDESITLYSAADKNARKIAMVSASVIGSIEDCPSSVDWCQLRFGDFEGWTPRHGFWGIYEGENIEG</sequence>